<name>A0A7W7BP29_9MICO</name>
<dbReference type="Proteomes" id="UP000573729">
    <property type="component" value="Unassembled WGS sequence"/>
</dbReference>
<organism evidence="2 3">
    <name type="scientific">Microbacterium marinum</name>
    <dbReference type="NCBI Taxonomy" id="421115"/>
    <lineage>
        <taxon>Bacteria</taxon>
        <taxon>Bacillati</taxon>
        <taxon>Actinomycetota</taxon>
        <taxon>Actinomycetes</taxon>
        <taxon>Micrococcales</taxon>
        <taxon>Microbacteriaceae</taxon>
        <taxon>Microbacterium</taxon>
    </lineage>
</organism>
<feature type="transmembrane region" description="Helical" evidence="1">
    <location>
        <begin position="220"/>
        <end position="238"/>
    </location>
</feature>
<feature type="transmembrane region" description="Helical" evidence="1">
    <location>
        <begin position="194"/>
        <end position="214"/>
    </location>
</feature>
<dbReference type="RefSeq" id="WP_184215660.1">
    <property type="nucleotide sequence ID" value="NZ_JACHMD010000001.1"/>
</dbReference>
<keyword evidence="1" id="KW-0472">Membrane</keyword>
<sequence length="408" mass="43755">MEQSPAGRTIKTLEGEASTIKRRGRRIESIGRQMISSADVLEQLVSEGDDQRGKAIEKIREIVGDTHQELRRAGRMYEPTGPVILAYGQAVEDCKPRIRTAVDNAQEAWTRYASAPGQRFERFGPAPLVEEVAEQQAEDDQQKRELYDDWLVEARAFDREYDTWEDAFDAAVDGIGEVLDGSIEDGFWDDLDGVVAVVLQVLSVVAIVVAIAGIIIGGPIFALIGAVVGVATLLLTAYQVLRQDAGAEKLIIALIGVIPIGKIGLLFQGKPGLLSFGAEMVTAFRPSAWSAAAGQLRSLSSVMTLSGGGIRGLLNAGRGLYTMNNPVGFADAMTRFMFGKNTTQLTNLAESVAGSANGWCNSTVLSAAWEGTYMMASGAWGIGDKIATWTGNPGRKPSSLFPWVGAVL</sequence>
<proteinExistence type="predicted"/>
<reference evidence="2 3" key="1">
    <citation type="submission" date="2020-08" db="EMBL/GenBank/DDBJ databases">
        <title>Sequencing the genomes of 1000 actinobacteria strains.</title>
        <authorList>
            <person name="Klenk H.-P."/>
        </authorList>
    </citation>
    <scope>NUCLEOTIDE SEQUENCE [LARGE SCALE GENOMIC DNA]</scope>
    <source>
        <strain evidence="2 3">DSM 24947</strain>
    </source>
</reference>
<keyword evidence="1" id="KW-0812">Transmembrane</keyword>
<dbReference type="EMBL" id="JACHMD010000001">
    <property type="protein sequence ID" value="MBB4666239.1"/>
    <property type="molecule type" value="Genomic_DNA"/>
</dbReference>
<evidence type="ECO:0000256" key="1">
    <source>
        <dbReference type="SAM" id="Phobius"/>
    </source>
</evidence>
<keyword evidence="3" id="KW-1185">Reference proteome</keyword>
<protein>
    <submittedName>
        <fullName evidence="2">Uncharacterized protein</fullName>
    </submittedName>
</protein>
<gene>
    <name evidence="2" type="ORF">BKA24_000948</name>
</gene>
<keyword evidence="1" id="KW-1133">Transmembrane helix</keyword>
<evidence type="ECO:0000313" key="3">
    <source>
        <dbReference type="Proteomes" id="UP000573729"/>
    </source>
</evidence>
<accession>A0A7W7BP29</accession>
<dbReference type="AlphaFoldDB" id="A0A7W7BP29"/>
<evidence type="ECO:0000313" key="2">
    <source>
        <dbReference type="EMBL" id="MBB4666239.1"/>
    </source>
</evidence>
<feature type="transmembrane region" description="Helical" evidence="1">
    <location>
        <begin position="250"/>
        <end position="267"/>
    </location>
</feature>
<comment type="caution">
    <text evidence="2">The sequence shown here is derived from an EMBL/GenBank/DDBJ whole genome shotgun (WGS) entry which is preliminary data.</text>
</comment>